<protein>
    <submittedName>
        <fullName evidence="1">Uncharacterized protein</fullName>
    </submittedName>
</protein>
<accession>A0A0G4EVJ2</accession>
<organism evidence="1 2">
    <name type="scientific">Vitrella brassicaformis (strain CCMP3155)</name>
    <dbReference type="NCBI Taxonomy" id="1169540"/>
    <lineage>
        <taxon>Eukaryota</taxon>
        <taxon>Sar</taxon>
        <taxon>Alveolata</taxon>
        <taxon>Colpodellida</taxon>
        <taxon>Vitrellaceae</taxon>
        <taxon>Vitrella</taxon>
    </lineage>
</organism>
<evidence type="ECO:0000313" key="2">
    <source>
        <dbReference type="Proteomes" id="UP000041254"/>
    </source>
</evidence>
<evidence type="ECO:0000313" key="1">
    <source>
        <dbReference type="EMBL" id="CEM02100.1"/>
    </source>
</evidence>
<reference evidence="1 2" key="1">
    <citation type="submission" date="2014-11" db="EMBL/GenBank/DDBJ databases">
        <authorList>
            <person name="Zhu J."/>
            <person name="Qi W."/>
            <person name="Song R."/>
        </authorList>
    </citation>
    <scope>NUCLEOTIDE SEQUENCE [LARGE SCALE GENOMIC DNA]</scope>
</reference>
<dbReference type="InParanoid" id="A0A0G4EVJ2"/>
<dbReference type="OrthoDB" id="409619at2759"/>
<name>A0A0G4EVJ2_VITBC</name>
<gene>
    <name evidence="1" type="ORF">Vbra_8263</name>
</gene>
<keyword evidence="2" id="KW-1185">Reference proteome</keyword>
<sequence length="87" mass="9526">MAVFLAFGLGISYLNFPQTPAIIYGRVDGEVKTAASELSRRLTGSGKDFSPYATHRVAAVVVSDKTNPLGRPRKYNTDGGWMFGKHY</sequence>
<dbReference type="AlphaFoldDB" id="A0A0G4EVJ2"/>
<dbReference type="EMBL" id="CDMY01000318">
    <property type="protein sequence ID" value="CEM02100.1"/>
    <property type="molecule type" value="Genomic_DNA"/>
</dbReference>
<dbReference type="Proteomes" id="UP000041254">
    <property type="component" value="Unassembled WGS sequence"/>
</dbReference>
<proteinExistence type="predicted"/>
<dbReference type="VEuPathDB" id="CryptoDB:Vbra_8263"/>